<feature type="region of interest" description="Disordered" evidence="1">
    <location>
        <begin position="524"/>
        <end position="549"/>
    </location>
</feature>
<dbReference type="EMBL" id="FOMX01000017">
    <property type="protein sequence ID" value="SFE67471.1"/>
    <property type="molecule type" value="Genomic_DNA"/>
</dbReference>
<dbReference type="InterPro" id="IPR055188">
    <property type="entry name" value="Choice_anch_I"/>
</dbReference>
<evidence type="ECO:0000313" key="4">
    <source>
        <dbReference type="Proteomes" id="UP000199400"/>
    </source>
</evidence>
<feature type="domain" description="Choice-of-anchor I" evidence="2">
    <location>
        <begin position="151"/>
        <end position="637"/>
    </location>
</feature>
<dbReference type="Gene3D" id="2.130.10.10">
    <property type="entry name" value="YVTN repeat-like/Quinoprotein amine dehydrogenase"/>
    <property type="match status" value="1"/>
</dbReference>
<dbReference type="RefSeq" id="WP_170135508.1">
    <property type="nucleotide sequence ID" value="NZ_NETK01000001.1"/>
</dbReference>
<sequence length="640" mass="66135">MRQNPSISEIATVLLGVSLAACSPEGSTTATPDSETGETTTTSGTTDEPTTTATPTGTTTTPTTGAPSTTGDDSTTTEAITGSTGETTTTTGETTTTTGATADTTTTTTGETTTTGSTGETTAGETDTGVVETIEMVRIGRYAQPDEAAALAVYLEDDRSAAEIPAYDPGSQRLFVVNGQKSGIDVLDLGDPAAPVLVTTLSTALFGPPNSVAVHDGIVAAAVESTTKTETGEVWFFDAASGQKLASVPVGALPDMVTFSPDGKYVVTANEGEPADDYSVDPEGSVSVIDISGGVENVLPADVKTADFTGFTLMNLDPDVRLFGPNADSPAQNLEPEYVAISGDSLTAFVTLQENNALAVVDLATGQVTDVHALGFKAWNSGAKLDPSDEDGAAALVDAPVRGMYQPDAIAWFTIDGEAFLLTANEGDVRDWDGYSEEVRIKNVDLDPQLFPDADALQQDGALGRLKVTSSLGDPDDDGDYDALYTFGGRSFAVWSAADGSLVHDSGEAIEQLLANHPAYQDNFNADNADNDFDSRSDDKGPEPEGLTLGHAYGRTLGFIGLERMGGVLMVDLADPQAPEILQYANPRDFAADIEAGTADDLGPEGLTFVPAAASPNGKPLVIVANEVSGSVSIYELVGQ</sequence>
<evidence type="ECO:0000259" key="2">
    <source>
        <dbReference type="Pfam" id="PF22494"/>
    </source>
</evidence>
<name>A0A1I2CGN1_9BACT</name>
<dbReference type="SUPFAM" id="SSF51004">
    <property type="entry name" value="C-terminal (heme d1) domain of cytochrome cd1-nitrite reductase"/>
    <property type="match status" value="1"/>
</dbReference>
<feature type="compositionally biased region" description="Basic and acidic residues" evidence="1">
    <location>
        <begin position="533"/>
        <end position="543"/>
    </location>
</feature>
<dbReference type="InterPro" id="IPR011048">
    <property type="entry name" value="Haem_d1_sf"/>
</dbReference>
<dbReference type="AlphaFoldDB" id="A0A1I2CGN1"/>
<evidence type="ECO:0000313" key="3">
    <source>
        <dbReference type="EMBL" id="SFE67471.1"/>
    </source>
</evidence>
<evidence type="ECO:0000256" key="1">
    <source>
        <dbReference type="SAM" id="MobiDB-lite"/>
    </source>
</evidence>
<gene>
    <name evidence="3" type="ORF">SAMN02745121_05134</name>
</gene>
<dbReference type="PANTHER" id="PTHR46928">
    <property type="entry name" value="MESENCHYME-SPECIFIC CELL SURFACE GLYCOPROTEIN"/>
    <property type="match status" value="1"/>
</dbReference>
<dbReference type="PANTHER" id="PTHR46928:SF1">
    <property type="entry name" value="MESENCHYME-SPECIFIC CELL SURFACE GLYCOPROTEIN"/>
    <property type="match status" value="1"/>
</dbReference>
<dbReference type="Proteomes" id="UP000199400">
    <property type="component" value="Unassembled WGS sequence"/>
</dbReference>
<keyword evidence="4" id="KW-1185">Reference proteome</keyword>
<feature type="compositionally biased region" description="Low complexity" evidence="1">
    <location>
        <begin position="28"/>
        <end position="128"/>
    </location>
</feature>
<protein>
    <recommendedName>
        <fullName evidence="2">Choice-of-anchor I domain-containing protein</fullName>
    </recommendedName>
</protein>
<dbReference type="Pfam" id="PF22494">
    <property type="entry name" value="choice_anch_I"/>
    <property type="match status" value="1"/>
</dbReference>
<dbReference type="NCBIfam" id="NF038117">
    <property type="entry name" value="choice_anch_I"/>
    <property type="match status" value="1"/>
</dbReference>
<dbReference type="STRING" id="54.SAMN02745121_05134"/>
<feature type="region of interest" description="Disordered" evidence="1">
    <location>
        <begin position="24"/>
        <end position="128"/>
    </location>
</feature>
<accession>A0A1I2CGN1</accession>
<proteinExistence type="predicted"/>
<organism evidence="3 4">
    <name type="scientific">Nannocystis exedens</name>
    <dbReference type="NCBI Taxonomy" id="54"/>
    <lineage>
        <taxon>Bacteria</taxon>
        <taxon>Pseudomonadati</taxon>
        <taxon>Myxococcota</taxon>
        <taxon>Polyangia</taxon>
        <taxon>Nannocystales</taxon>
        <taxon>Nannocystaceae</taxon>
        <taxon>Nannocystis</taxon>
    </lineage>
</organism>
<reference evidence="4" key="1">
    <citation type="submission" date="2016-10" db="EMBL/GenBank/DDBJ databases">
        <authorList>
            <person name="Varghese N."/>
            <person name="Submissions S."/>
        </authorList>
    </citation>
    <scope>NUCLEOTIDE SEQUENCE [LARGE SCALE GENOMIC DNA]</scope>
    <source>
        <strain evidence="4">ATCC 25963</strain>
    </source>
</reference>
<dbReference type="InterPro" id="IPR052956">
    <property type="entry name" value="Mesenchyme-surface_protein"/>
</dbReference>
<dbReference type="InterPro" id="IPR015943">
    <property type="entry name" value="WD40/YVTN_repeat-like_dom_sf"/>
</dbReference>
<dbReference type="PROSITE" id="PS51257">
    <property type="entry name" value="PROKAR_LIPOPROTEIN"/>
    <property type="match status" value="1"/>
</dbReference>